<dbReference type="VEuPathDB" id="FungiDB:SeMB42_g04528"/>
<protein>
    <submittedName>
        <fullName evidence="1">Uncharacterized protein</fullName>
    </submittedName>
</protein>
<sequence>MNMLEYEDMTIGNHELSPIYRTGEVRVDLCNGGTK</sequence>
<evidence type="ECO:0000313" key="1">
    <source>
        <dbReference type="EMBL" id="TPX43877.1"/>
    </source>
</evidence>
<dbReference type="Proteomes" id="UP000317494">
    <property type="component" value="Unassembled WGS sequence"/>
</dbReference>
<feature type="non-terminal residue" evidence="1">
    <location>
        <position position="35"/>
    </location>
</feature>
<gene>
    <name evidence="1" type="ORF">SeMB42_g04528</name>
</gene>
<organism evidence="1 2">
    <name type="scientific">Synchytrium endobioticum</name>
    <dbReference type="NCBI Taxonomy" id="286115"/>
    <lineage>
        <taxon>Eukaryota</taxon>
        <taxon>Fungi</taxon>
        <taxon>Fungi incertae sedis</taxon>
        <taxon>Chytridiomycota</taxon>
        <taxon>Chytridiomycota incertae sedis</taxon>
        <taxon>Chytridiomycetes</taxon>
        <taxon>Synchytriales</taxon>
        <taxon>Synchytriaceae</taxon>
        <taxon>Synchytrium</taxon>
    </lineage>
</organism>
<evidence type="ECO:0000313" key="2">
    <source>
        <dbReference type="Proteomes" id="UP000317494"/>
    </source>
</evidence>
<keyword evidence="2" id="KW-1185">Reference proteome</keyword>
<proteinExistence type="predicted"/>
<name>A0A507CXD5_9FUNG</name>
<accession>A0A507CXD5</accession>
<comment type="caution">
    <text evidence="1">The sequence shown here is derived from an EMBL/GenBank/DDBJ whole genome shotgun (WGS) entry which is preliminary data.</text>
</comment>
<dbReference type="AlphaFoldDB" id="A0A507CXD5"/>
<reference evidence="1 2" key="1">
    <citation type="journal article" date="2019" name="Sci. Rep.">
        <title>Comparative genomics of chytrid fungi reveal insights into the obligate biotrophic and pathogenic lifestyle of Synchytrium endobioticum.</title>
        <authorList>
            <person name="van de Vossenberg B.T.L.H."/>
            <person name="Warris S."/>
            <person name="Nguyen H.D.T."/>
            <person name="van Gent-Pelzer M.P.E."/>
            <person name="Joly D.L."/>
            <person name="van de Geest H.C."/>
            <person name="Bonants P.J.M."/>
            <person name="Smith D.S."/>
            <person name="Levesque C.A."/>
            <person name="van der Lee T.A.J."/>
        </authorList>
    </citation>
    <scope>NUCLEOTIDE SEQUENCE [LARGE SCALE GENOMIC DNA]</scope>
    <source>
        <strain evidence="1 2">MB42</strain>
    </source>
</reference>
<dbReference type="EMBL" id="QEAN01000186">
    <property type="protein sequence ID" value="TPX43877.1"/>
    <property type="molecule type" value="Genomic_DNA"/>
</dbReference>